<feature type="transmembrane region" description="Helical" evidence="7">
    <location>
        <begin position="81"/>
        <end position="102"/>
    </location>
</feature>
<comment type="similarity">
    <text evidence="2 7">Belongs to the MlaE permease family.</text>
</comment>
<name>A0ABS5Y5U4_9CYAN</name>
<dbReference type="Proteomes" id="UP001196661">
    <property type="component" value="Unassembled WGS sequence"/>
</dbReference>
<organism evidence="8 9">
    <name type="scientific">Leptothoe kymatousa TAU-MAC 1615</name>
    <dbReference type="NCBI Taxonomy" id="2364775"/>
    <lineage>
        <taxon>Bacteria</taxon>
        <taxon>Bacillati</taxon>
        <taxon>Cyanobacteriota</taxon>
        <taxon>Cyanophyceae</taxon>
        <taxon>Nodosilineales</taxon>
        <taxon>Cymatolegaceae</taxon>
        <taxon>Leptothoe</taxon>
        <taxon>Leptothoe kymatousa</taxon>
    </lineage>
</organism>
<sequence>MMVLLTGQIIIRLVRGRCNRRNMMEHLACAGPDAMMPVLLTNLFAGMIFATQSARELIRYGAIGQIGGAFAFGYIRELAPILTAAVFACQVGSAFAAEIASMKLTEQIDALKLLRTDPIDYLVMPRVLACALMLPFLTIIGLFVGVLGGLFITGVLYDVTAQTFLQGVHSSLAIMDVLSVLAKASLFGGAMAITSCSRGLTAACHGKGVGRSVTSAVVISWIVLFVIDFLVTVTTIVLSR</sequence>
<evidence type="ECO:0000256" key="3">
    <source>
        <dbReference type="ARBA" id="ARBA00022448"/>
    </source>
</evidence>
<keyword evidence="5 7" id="KW-1133">Transmembrane helix</keyword>
<evidence type="ECO:0000256" key="7">
    <source>
        <dbReference type="RuleBase" id="RU362044"/>
    </source>
</evidence>
<proteinExistence type="inferred from homology"/>
<keyword evidence="9" id="KW-1185">Reference proteome</keyword>
<feature type="transmembrane region" description="Helical" evidence="7">
    <location>
        <begin position="172"/>
        <end position="193"/>
    </location>
</feature>
<evidence type="ECO:0000313" key="9">
    <source>
        <dbReference type="Proteomes" id="UP001196661"/>
    </source>
</evidence>
<keyword evidence="4 7" id="KW-0812">Transmembrane</keyword>
<evidence type="ECO:0000256" key="5">
    <source>
        <dbReference type="ARBA" id="ARBA00022989"/>
    </source>
</evidence>
<reference evidence="8 9" key="1">
    <citation type="journal article" date="2021" name="Mar. Drugs">
        <title>Genome Reduction and Secondary Metabolism of the Marine Sponge-Associated Cyanobacterium Leptothoe.</title>
        <authorList>
            <person name="Konstantinou D."/>
            <person name="Popin R.V."/>
            <person name="Fewer D.P."/>
            <person name="Sivonen K."/>
            <person name="Gkelis S."/>
        </authorList>
    </citation>
    <scope>NUCLEOTIDE SEQUENCE [LARGE SCALE GENOMIC DNA]</scope>
    <source>
        <strain evidence="8 9">TAU-MAC 1615</strain>
    </source>
</reference>
<evidence type="ECO:0000256" key="6">
    <source>
        <dbReference type="ARBA" id="ARBA00023136"/>
    </source>
</evidence>
<dbReference type="Pfam" id="PF02405">
    <property type="entry name" value="MlaE"/>
    <property type="match status" value="1"/>
</dbReference>
<gene>
    <name evidence="8" type="ORF">IXB28_13320</name>
</gene>
<feature type="transmembrane region" description="Helical" evidence="7">
    <location>
        <begin position="32"/>
        <end position="50"/>
    </location>
</feature>
<comment type="subcellular location">
    <subcellularLocation>
        <location evidence="1">Membrane</location>
        <topology evidence="1">Multi-pass membrane protein</topology>
    </subcellularLocation>
</comment>
<keyword evidence="6 7" id="KW-0472">Membrane</keyword>
<feature type="transmembrane region" description="Helical" evidence="7">
    <location>
        <begin position="213"/>
        <end position="238"/>
    </location>
</feature>
<evidence type="ECO:0000256" key="4">
    <source>
        <dbReference type="ARBA" id="ARBA00022692"/>
    </source>
</evidence>
<dbReference type="NCBIfam" id="TIGR00056">
    <property type="entry name" value="MlaE family lipid ABC transporter permease subunit"/>
    <property type="match status" value="1"/>
</dbReference>
<dbReference type="InterPro" id="IPR003453">
    <property type="entry name" value="ABC_MlaE_roteobac"/>
</dbReference>
<dbReference type="EMBL" id="JADOER010000012">
    <property type="protein sequence ID" value="MBT9313193.1"/>
    <property type="molecule type" value="Genomic_DNA"/>
</dbReference>
<evidence type="ECO:0000256" key="1">
    <source>
        <dbReference type="ARBA" id="ARBA00004141"/>
    </source>
</evidence>
<comment type="caution">
    <text evidence="8">The sequence shown here is derived from an EMBL/GenBank/DDBJ whole genome shotgun (WGS) entry which is preliminary data.</text>
</comment>
<accession>A0ABS5Y5U4</accession>
<evidence type="ECO:0000256" key="2">
    <source>
        <dbReference type="ARBA" id="ARBA00007556"/>
    </source>
</evidence>
<feature type="transmembrane region" description="Helical" evidence="7">
    <location>
        <begin position="123"/>
        <end position="152"/>
    </location>
</feature>
<dbReference type="InterPro" id="IPR030802">
    <property type="entry name" value="Permease_MalE"/>
</dbReference>
<keyword evidence="3" id="KW-0813">Transport</keyword>
<evidence type="ECO:0000313" key="8">
    <source>
        <dbReference type="EMBL" id="MBT9313193.1"/>
    </source>
</evidence>
<dbReference type="PANTHER" id="PTHR30188:SF4">
    <property type="entry name" value="PROTEIN TRIGALACTOSYLDIACYLGLYCEROL 1, CHLOROPLASTIC"/>
    <property type="match status" value="1"/>
</dbReference>
<dbReference type="PANTHER" id="PTHR30188">
    <property type="entry name" value="ABC TRANSPORTER PERMEASE PROTEIN-RELATED"/>
    <property type="match status" value="1"/>
</dbReference>
<protein>
    <submittedName>
        <fullName evidence="8">ABC transporter permease</fullName>
    </submittedName>
</protein>